<dbReference type="AlphaFoldDB" id="A0A917FQL9"/>
<dbReference type="EMBL" id="BMCU01000001">
    <property type="protein sequence ID" value="GGF97887.1"/>
    <property type="molecule type" value="Genomic_DNA"/>
</dbReference>
<name>A0A917FQL9_9NOCA</name>
<comment type="caution">
    <text evidence="1">The sequence shown here is derived from an EMBL/GenBank/DDBJ whole genome shotgun (WGS) entry which is preliminary data.</text>
</comment>
<dbReference type="RefSeq" id="WP_188543524.1">
    <property type="nucleotide sequence ID" value="NZ_BMCU01000001.1"/>
</dbReference>
<reference evidence="1" key="1">
    <citation type="journal article" date="2014" name="Int. J. Syst. Evol. Microbiol.">
        <title>Complete genome sequence of Corynebacterium casei LMG S-19264T (=DSM 44701T), isolated from a smear-ripened cheese.</title>
        <authorList>
            <consortium name="US DOE Joint Genome Institute (JGI-PGF)"/>
            <person name="Walter F."/>
            <person name="Albersmeier A."/>
            <person name="Kalinowski J."/>
            <person name="Ruckert C."/>
        </authorList>
    </citation>
    <scope>NUCLEOTIDE SEQUENCE</scope>
    <source>
        <strain evidence="1">CCM 7905</strain>
    </source>
</reference>
<gene>
    <name evidence="1" type="ORF">GCM10007304_09760</name>
    <name evidence="2" type="ORF">GCM10007304_09780</name>
</gene>
<dbReference type="InterPro" id="IPR049906">
    <property type="entry name" value="LxmA-like_leader"/>
</dbReference>
<dbReference type="Proteomes" id="UP000654257">
    <property type="component" value="Unassembled WGS sequence"/>
</dbReference>
<evidence type="ECO:0000313" key="3">
    <source>
        <dbReference type="Proteomes" id="UP000654257"/>
    </source>
</evidence>
<proteinExistence type="predicted"/>
<sequence>MSNKDILDGFDSYATPEEIADTNAGDAPATTVPCSALASITTAELGC</sequence>
<reference evidence="1" key="2">
    <citation type="submission" date="2020-09" db="EMBL/GenBank/DDBJ databases">
        <authorList>
            <person name="Sun Q."/>
            <person name="Sedlacek I."/>
        </authorList>
    </citation>
    <scope>NUCLEOTIDE SEQUENCE</scope>
    <source>
        <strain evidence="1">CCM 7905</strain>
    </source>
</reference>
<dbReference type="EMBL" id="BMCU01000001">
    <property type="protein sequence ID" value="GGF97871.1"/>
    <property type="molecule type" value="Genomic_DNA"/>
</dbReference>
<dbReference type="NCBIfam" id="NF038146">
    <property type="entry name" value="LxmA_leader"/>
    <property type="match status" value="1"/>
</dbReference>
<accession>A0A917FQL9</accession>
<protein>
    <submittedName>
        <fullName evidence="1">Uncharacterized protein</fullName>
    </submittedName>
</protein>
<evidence type="ECO:0000313" key="1">
    <source>
        <dbReference type="EMBL" id="GGF97871.1"/>
    </source>
</evidence>
<evidence type="ECO:0000313" key="2">
    <source>
        <dbReference type="EMBL" id="GGF97887.1"/>
    </source>
</evidence>
<organism evidence="1 3">
    <name type="scientific">Rhodococcoides trifolii</name>
    <dbReference type="NCBI Taxonomy" id="908250"/>
    <lineage>
        <taxon>Bacteria</taxon>
        <taxon>Bacillati</taxon>
        <taxon>Actinomycetota</taxon>
        <taxon>Actinomycetes</taxon>
        <taxon>Mycobacteriales</taxon>
        <taxon>Nocardiaceae</taxon>
        <taxon>Rhodococcoides</taxon>
    </lineage>
</organism>
<keyword evidence="3" id="KW-1185">Reference proteome</keyword>